<dbReference type="GO" id="GO:0003824">
    <property type="term" value="F:catalytic activity"/>
    <property type="evidence" value="ECO:0007669"/>
    <property type="project" value="InterPro"/>
</dbReference>
<evidence type="ECO:0000259" key="1">
    <source>
        <dbReference type="Pfam" id="PF01965"/>
    </source>
</evidence>
<dbReference type="SUPFAM" id="SSF52317">
    <property type="entry name" value="Class I glutamine amidotransferase-like"/>
    <property type="match status" value="1"/>
</dbReference>
<dbReference type="InterPro" id="IPR050325">
    <property type="entry name" value="Prot/Nucl_acid_deglycase"/>
</dbReference>
<evidence type="ECO:0000313" key="2">
    <source>
        <dbReference type="EMBL" id="MST68582.1"/>
    </source>
</evidence>
<dbReference type="CDD" id="cd03135">
    <property type="entry name" value="GATase1_DJ-1"/>
    <property type="match status" value="1"/>
</dbReference>
<dbReference type="PANTHER" id="PTHR48094:SF12">
    <property type="entry name" value="PARKINSON DISEASE PROTEIN 7 HOMOLOG"/>
    <property type="match status" value="1"/>
</dbReference>
<feature type="domain" description="DJ-1/PfpI" evidence="1">
    <location>
        <begin position="7"/>
        <end position="168"/>
    </location>
</feature>
<organism evidence="2">
    <name type="scientific">Baileyella intestinalis</name>
    <dbReference type="NCBI Taxonomy" id="2606709"/>
    <lineage>
        <taxon>Bacteria</taxon>
        <taxon>Bacillati</taxon>
        <taxon>Bacillota</taxon>
        <taxon>Clostridia</taxon>
        <taxon>Peptostreptococcales</taxon>
        <taxon>Anaerovoracaceae</taxon>
        <taxon>Baileyella</taxon>
    </lineage>
</organism>
<dbReference type="CDD" id="cd01283">
    <property type="entry name" value="cytidine_deaminase"/>
    <property type="match status" value="1"/>
</dbReference>
<proteinExistence type="predicted"/>
<accession>A0A6A8M5F8</accession>
<dbReference type="AlphaFoldDB" id="A0A6A8M5F8"/>
<dbReference type="Gene3D" id="3.40.50.880">
    <property type="match status" value="1"/>
</dbReference>
<name>A0A6A8M5F8_9FIRM</name>
<dbReference type="Gene3D" id="3.40.140.10">
    <property type="entry name" value="Cytidine Deaminase, domain 2"/>
    <property type="match status" value="1"/>
</dbReference>
<dbReference type="SUPFAM" id="SSF53927">
    <property type="entry name" value="Cytidine deaminase-like"/>
    <property type="match status" value="1"/>
</dbReference>
<dbReference type="GO" id="GO:0005737">
    <property type="term" value="C:cytoplasm"/>
    <property type="evidence" value="ECO:0007669"/>
    <property type="project" value="TreeGrafter"/>
</dbReference>
<dbReference type="InterPro" id="IPR002818">
    <property type="entry name" value="DJ-1/PfpI"/>
</dbReference>
<protein>
    <recommendedName>
        <fullName evidence="1">DJ-1/PfpI domain-containing protein</fullName>
    </recommendedName>
</protein>
<dbReference type="InterPro" id="IPR016193">
    <property type="entry name" value="Cytidine_deaminase-like"/>
</dbReference>
<dbReference type="Pfam" id="PF01965">
    <property type="entry name" value="DJ-1_PfpI"/>
    <property type="match status" value="1"/>
</dbReference>
<dbReference type="NCBIfam" id="TIGR01383">
    <property type="entry name" value="not_thiJ"/>
    <property type="match status" value="1"/>
</dbReference>
<dbReference type="RefSeq" id="WP_154572050.1">
    <property type="nucleotide sequence ID" value="NZ_VUNB01000002.1"/>
</dbReference>
<dbReference type="PANTHER" id="PTHR48094">
    <property type="entry name" value="PROTEIN/NUCLEIC ACID DEGLYCASE DJ-1-RELATED"/>
    <property type="match status" value="1"/>
</dbReference>
<comment type="caution">
    <text evidence="2">The sequence shown here is derived from an EMBL/GenBank/DDBJ whole genome shotgun (WGS) entry which is preliminary data.</text>
</comment>
<sequence>MGKILEKTLILLEDGFEEIEALGTYDVLRRGGIEAQLVSVKENLRVRSSRGVTVEAVDILGNGSRFMDYDVLIIPGGNAYEKLSENENVLNFIRAFNERNKLIASICAGPVVLEKAGILKGRTGTCYPGFDNYLSYDRMEINPVCIDGNLITSRGPATTIYFALTILEAMGRAAEAAIIRDDMLVGYMEYNIRHEEHNLTRDDVELIKEAQRTIVTYFESGAHTSTEATGVRGGSGKIYTAVNLVNTRGDSISAEQAAISGAIAGGETAITTVVTVKGQSGRRMVMPDGIARQTIYDVSPDAMVLVKVPAGVRKMRIKDLLPQELY</sequence>
<dbReference type="InterPro" id="IPR029062">
    <property type="entry name" value="Class_I_gatase-like"/>
</dbReference>
<dbReference type="InterPro" id="IPR006287">
    <property type="entry name" value="DJ-1"/>
</dbReference>
<gene>
    <name evidence="2" type="ORF">FYJ66_03120</name>
</gene>
<reference evidence="2" key="1">
    <citation type="submission" date="2019-09" db="EMBL/GenBank/DDBJ databases">
        <title>In-depth cultivation of the pig gut microbiome towards novel bacterial diversity and tailored functional studies.</title>
        <authorList>
            <person name="Wylensek D."/>
            <person name="Hitch T.C.A."/>
            <person name="Clavel T."/>
        </authorList>
    </citation>
    <scope>NUCLEOTIDE SEQUENCE</scope>
    <source>
        <strain evidence="2">RF-744-FAT-WT-3</strain>
    </source>
</reference>
<dbReference type="EMBL" id="VUNB01000002">
    <property type="protein sequence ID" value="MST68582.1"/>
    <property type="molecule type" value="Genomic_DNA"/>
</dbReference>